<feature type="domain" description="TTI1 N-terminal TPR" evidence="1">
    <location>
        <begin position="9"/>
        <end position="384"/>
    </location>
</feature>
<dbReference type="InterPro" id="IPR049362">
    <property type="entry name" value="TTI1_rpt"/>
</dbReference>
<gene>
    <name evidence="4" type="primary">LOC116303091</name>
</gene>
<dbReference type="PANTHER" id="PTHR18460">
    <property type="entry name" value="TEL2 INTERACTING PROTEIN 1 TTI1 FAMILY MEMBER"/>
    <property type="match status" value="1"/>
</dbReference>
<sequence length="1142" mass="128787">MKTNPSDVFQRLRPTCVKLSSEPTRSNVRELRNAFDGVESSSLAKLTEYLLFPLQLTLQRNGISNELKQDVVDCIEVLLRKVKVDKLNVFDDLFNLLTVSLSAKEAGKVANISEELKLSIIRCLNSLINSSGLVIRSVIYRDRYLPSLGHAVSLLLAMAEQEKARNLQVAALSCLRKISFCDSQSLSDLRNGDEEQHDELGTPPEEHEMLVSVYDSAASTMASFLPGISMALTRIICGDPTQGHVVLSSSIDIFGDLVSMVMNDRYMDELDNSEDGILSKLSALVKLQAGSEIKEHQEKTEMYQKEQPTKTLKVNLNEEWFTTTAIKLQVLIEKLTSASISHSNWRVRLSVVKLCEKILSNCTKSMPKSTSLLVDILVGFLEDEYSQVSTESKAVLEYMSKNEIKNEQTSFSSVLEENLHYQLTALPRVMRTADDEKKLRTLNLLNGYIGLLGDRFSLLLTSTSHLKRLSLAFIQVLELDVSDVGIVEKKTSPMHESAVIPSDTHGQNPLSFPAGEVTADQYPRYPFRHFTDDKIRNALCHSCNLLGCHGNLALLVDHFLDLFQESEIHRKQVILILNEIILGSTQREKKFETKSGSVTEDFTNFRNTLKSLVEILLSMYTSEKNWNLCTSNSIETAEYTGITPAKNNTLQVSREPRSIHALSYKTLNSNIFLTCLLLEGIGVFACALGPDFDIFLIETLYLVLSKLGDSNAAVSRSAYGTLVSICQSCGYSSVEELITQNADYLVNSIAKDLKYVFINQQSPRVLQVMLQYSSPEVLAIIEDTLNDIFTVLDLYPDQIMISLVKVLNTLVCSLHKWFAGYKSKQQQAVKKQLIPKTHCSEEKLFLRLKEDDFVQKVKNNLQQYIKRKRIVLGEADIEEEDAAQDNKESEDEDLYSTDEKPKLPLHARYATQVLEKCIHFLSNSSFVLRILVLDTVYHGVLALKERENDLLPMIHHLWPPLMNRLNDKDQVVVIKAIDVITTMAECSGDFMRRRVIKDVIPRLLTYLNKQAEVSVKAGPVYTHSQAYKLQVASLKGLGRLCKQLEISELQLDAAACVCSLYLSCRQPVDLQQIALQIFEIFFTLEPDVMWLILNNMFCPQVPQPPHPMFAEVKLAGVKPECKEFASNITSLLRKLEEYPNPE</sequence>
<dbReference type="Pfam" id="PF24173">
    <property type="entry name" value="TPR_TTI1_N"/>
    <property type="match status" value="1"/>
</dbReference>
<evidence type="ECO:0000259" key="2">
    <source>
        <dbReference type="Pfam" id="PF24181"/>
    </source>
</evidence>
<dbReference type="AlphaFoldDB" id="A0A6P8IPM3"/>
<dbReference type="Gene3D" id="1.25.10.10">
    <property type="entry name" value="Leucine-rich Repeat Variant"/>
    <property type="match status" value="3"/>
</dbReference>
<dbReference type="SUPFAM" id="SSF48371">
    <property type="entry name" value="ARM repeat"/>
    <property type="match status" value="1"/>
</dbReference>
<feature type="domain" description="TTI1 C-terminal TPR" evidence="2">
    <location>
        <begin position="806"/>
        <end position="1090"/>
    </location>
</feature>
<dbReference type="Proteomes" id="UP000515163">
    <property type="component" value="Unplaced"/>
</dbReference>
<evidence type="ECO:0000259" key="1">
    <source>
        <dbReference type="Pfam" id="PF24173"/>
    </source>
</evidence>
<dbReference type="Pfam" id="PF21547">
    <property type="entry name" value="TTI1"/>
    <property type="match status" value="1"/>
</dbReference>
<dbReference type="GO" id="GO:0005737">
    <property type="term" value="C:cytoplasm"/>
    <property type="evidence" value="ECO:0007669"/>
    <property type="project" value="TreeGrafter"/>
</dbReference>
<dbReference type="Pfam" id="PF24176">
    <property type="entry name" value="TPR_TTI1_2nd"/>
    <property type="match status" value="1"/>
</dbReference>
<protein>
    <submittedName>
        <fullName evidence="4">TELO2-interacting protein 1 homolog isoform X1</fullName>
    </submittedName>
</protein>
<dbReference type="KEGG" id="aten:116303091"/>
<dbReference type="FunCoup" id="A0A6P8IPM3">
    <property type="interactions" value="2171"/>
</dbReference>
<name>A0A6P8IPM3_ACTTE</name>
<keyword evidence="3" id="KW-1185">Reference proteome</keyword>
<feature type="unsure residue" description="D or N" evidence="4">
    <location>
        <position position="876"/>
    </location>
</feature>
<dbReference type="InterPro" id="IPR057567">
    <property type="entry name" value="TPR_TTI1_C"/>
</dbReference>
<dbReference type="InterPro" id="IPR016024">
    <property type="entry name" value="ARM-type_fold"/>
</dbReference>
<proteinExistence type="predicted"/>
<dbReference type="InParanoid" id="A0A6P8IPM3"/>
<evidence type="ECO:0000313" key="3">
    <source>
        <dbReference type="Proteomes" id="UP000515163"/>
    </source>
</evidence>
<evidence type="ECO:0000313" key="4">
    <source>
        <dbReference type="RefSeq" id="XP_031568405.1"/>
    </source>
</evidence>
<dbReference type="PANTHER" id="PTHR18460:SF3">
    <property type="entry name" value="TELO2-INTERACTING PROTEIN 1 HOMOLOG"/>
    <property type="match status" value="1"/>
</dbReference>
<dbReference type="InterPro" id="IPR052587">
    <property type="entry name" value="TELO2-interacting_protein_1"/>
</dbReference>
<dbReference type="OrthoDB" id="5987201at2759"/>
<organism evidence="3 4">
    <name type="scientific">Actinia tenebrosa</name>
    <name type="common">Australian red waratah sea anemone</name>
    <dbReference type="NCBI Taxonomy" id="6105"/>
    <lineage>
        <taxon>Eukaryota</taxon>
        <taxon>Metazoa</taxon>
        <taxon>Cnidaria</taxon>
        <taxon>Anthozoa</taxon>
        <taxon>Hexacorallia</taxon>
        <taxon>Actiniaria</taxon>
        <taxon>Actiniidae</taxon>
        <taxon>Actinia</taxon>
    </lineage>
</organism>
<dbReference type="InterPro" id="IPR011989">
    <property type="entry name" value="ARM-like"/>
</dbReference>
<dbReference type="InterPro" id="IPR057566">
    <property type="entry name" value="TPR_TTI1_N"/>
</dbReference>
<dbReference type="RefSeq" id="XP_031568405.1">
    <property type="nucleotide sequence ID" value="XM_031712545.1"/>
</dbReference>
<dbReference type="Pfam" id="PF24181">
    <property type="entry name" value="TPR_TTI1_C"/>
    <property type="match status" value="1"/>
</dbReference>
<reference evidence="4" key="1">
    <citation type="submission" date="2025-08" db="UniProtKB">
        <authorList>
            <consortium name="RefSeq"/>
        </authorList>
    </citation>
    <scope>IDENTIFICATION</scope>
    <source>
        <tissue evidence="4">Tentacle</tissue>
    </source>
</reference>
<accession>A0A6P8IPM3</accession>